<reference evidence="9" key="1">
    <citation type="submission" date="2013-04" db="EMBL/GenBank/DDBJ databases">
        <title>The genome sequencing project of 58 acetic acid bacteria.</title>
        <authorList>
            <person name="Okamoto-Kainuma A."/>
            <person name="Ishikawa M."/>
            <person name="Umino S."/>
            <person name="Koizumi Y."/>
            <person name="Shiwa Y."/>
            <person name="Yoshikawa H."/>
            <person name="Matsutani M."/>
            <person name="Matsushita K."/>
        </authorList>
    </citation>
    <scope>NUCLEOTIDE SEQUENCE</scope>
    <source>
        <strain evidence="9">NBRC 106556</strain>
    </source>
</reference>
<evidence type="ECO:0000256" key="2">
    <source>
        <dbReference type="ARBA" id="ARBA00010363"/>
    </source>
</evidence>
<comment type="catalytic activity">
    <reaction evidence="6 7">
        <text>(R)-S-lactoylglutathione = methylglyoxal + glutathione</text>
        <dbReference type="Rhea" id="RHEA:19069"/>
        <dbReference type="ChEBI" id="CHEBI:17158"/>
        <dbReference type="ChEBI" id="CHEBI:57474"/>
        <dbReference type="ChEBI" id="CHEBI:57925"/>
        <dbReference type="EC" id="4.4.1.5"/>
    </reaction>
</comment>
<organism evidence="9 10">
    <name type="scientific">Neokomagataea tanensis NBRC 106556</name>
    <dbReference type="NCBI Taxonomy" id="1223519"/>
    <lineage>
        <taxon>Bacteria</taxon>
        <taxon>Pseudomonadati</taxon>
        <taxon>Pseudomonadota</taxon>
        <taxon>Alphaproteobacteria</taxon>
        <taxon>Acetobacterales</taxon>
        <taxon>Acetobacteraceae</taxon>
        <taxon>Neokomagataea</taxon>
    </lineage>
</organism>
<keyword evidence="5 7" id="KW-0456">Lyase</keyword>
<dbReference type="NCBIfam" id="TIGR00068">
    <property type="entry name" value="glyox_I"/>
    <property type="match status" value="1"/>
</dbReference>
<evidence type="ECO:0000256" key="7">
    <source>
        <dbReference type="RuleBase" id="RU361179"/>
    </source>
</evidence>
<dbReference type="PROSITE" id="PS00935">
    <property type="entry name" value="GLYOXALASE_I_2"/>
    <property type="match status" value="1"/>
</dbReference>
<comment type="similarity">
    <text evidence="2 7">Belongs to the glyoxalase I family.</text>
</comment>
<proteinExistence type="inferred from homology"/>
<comment type="function">
    <text evidence="7">Catalyzes the conversion of hemimercaptal, formed from methylglyoxal and glutathione, to S-lactoylglutathione.</text>
</comment>
<keyword evidence="7" id="KW-0533">Nickel</keyword>
<dbReference type="PANTHER" id="PTHR46036">
    <property type="entry name" value="LACTOYLGLUTATHIONE LYASE"/>
    <property type="match status" value="1"/>
</dbReference>
<comment type="cofactor">
    <cofactor evidence="7">
        <name>Ni(2+)</name>
        <dbReference type="ChEBI" id="CHEBI:49786"/>
    </cofactor>
    <text evidence="7">Binds 1 nickel ion per subunit.</text>
</comment>
<dbReference type="Gene3D" id="3.10.180.10">
    <property type="entry name" value="2,3-Dihydroxybiphenyl 1,2-Dioxygenase, domain 1"/>
    <property type="match status" value="1"/>
</dbReference>
<evidence type="ECO:0000259" key="8">
    <source>
        <dbReference type="PROSITE" id="PS51819"/>
    </source>
</evidence>
<dbReference type="InterPro" id="IPR018146">
    <property type="entry name" value="Glyoxalase_1_CS"/>
</dbReference>
<dbReference type="InterPro" id="IPR004360">
    <property type="entry name" value="Glyas_Fos-R_dOase_dom"/>
</dbReference>
<keyword evidence="10" id="KW-1185">Reference proteome</keyword>
<dbReference type="PANTHER" id="PTHR46036:SF5">
    <property type="entry name" value="LACTOYLGLUTATHIONE LYASE"/>
    <property type="match status" value="1"/>
</dbReference>
<comment type="pathway">
    <text evidence="1 7">Secondary metabolite metabolism; methylglyoxal degradation; (R)-lactate from methylglyoxal: step 1/2.</text>
</comment>
<dbReference type="InterPro" id="IPR029068">
    <property type="entry name" value="Glyas_Bleomycin-R_OHBP_Dase"/>
</dbReference>
<dbReference type="PROSITE" id="PS51819">
    <property type="entry name" value="VOC"/>
    <property type="match status" value="1"/>
</dbReference>
<evidence type="ECO:0000313" key="9">
    <source>
        <dbReference type="EMBL" id="GBR43781.1"/>
    </source>
</evidence>
<evidence type="ECO:0000256" key="5">
    <source>
        <dbReference type="ARBA" id="ARBA00023239"/>
    </source>
</evidence>
<name>A0ABQ0QGA0_9PROT</name>
<dbReference type="InterPro" id="IPR004361">
    <property type="entry name" value="Glyoxalase_1"/>
</dbReference>
<evidence type="ECO:0000256" key="3">
    <source>
        <dbReference type="ARBA" id="ARBA00012081"/>
    </source>
</evidence>
<dbReference type="InterPro" id="IPR037523">
    <property type="entry name" value="VOC_core"/>
</dbReference>
<accession>A0ABQ0QGA0</accession>
<keyword evidence="4 7" id="KW-0479">Metal-binding</keyword>
<evidence type="ECO:0000313" key="10">
    <source>
        <dbReference type="Proteomes" id="UP001062443"/>
    </source>
</evidence>
<evidence type="ECO:0000256" key="6">
    <source>
        <dbReference type="ARBA" id="ARBA00048273"/>
    </source>
</evidence>
<dbReference type="SUPFAM" id="SSF54593">
    <property type="entry name" value="Glyoxalase/Bleomycin resistance protein/Dihydroxybiphenyl dioxygenase"/>
    <property type="match status" value="1"/>
</dbReference>
<evidence type="ECO:0000256" key="1">
    <source>
        <dbReference type="ARBA" id="ARBA00005008"/>
    </source>
</evidence>
<gene>
    <name evidence="9" type="ORF">AA106556_0209</name>
</gene>
<sequence length="138" mass="15542">MSSYLHTMVRIRDIDRSLAFYQLLGMKELRRNEVRGGRYTLVFIGFADNAHGQAEIELTYNWDQEEDYDIGTGFGHFAVGVPDVAAAVERIRSGGGKVTREAGPVKHGTTVIAFVEDPDGYKLELIERKNMENVEAFK</sequence>
<comment type="caution">
    <text evidence="9">The sequence shown here is derived from an EMBL/GenBank/DDBJ whole genome shotgun (WGS) entry which is preliminary data.</text>
</comment>
<evidence type="ECO:0000256" key="4">
    <source>
        <dbReference type="ARBA" id="ARBA00022723"/>
    </source>
</evidence>
<dbReference type="Pfam" id="PF00903">
    <property type="entry name" value="Glyoxalase"/>
    <property type="match status" value="1"/>
</dbReference>
<dbReference type="GO" id="GO:0016829">
    <property type="term" value="F:lyase activity"/>
    <property type="evidence" value="ECO:0007669"/>
    <property type="project" value="UniProtKB-KW"/>
</dbReference>
<dbReference type="EMBL" id="BAQB01000001">
    <property type="protein sequence ID" value="GBR43781.1"/>
    <property type="molecule type" value="Genomic_DNA"/>
</dbReference>
<dbReference type="PROSITE" id="PS00934">
    <property type="entry name" value="GLYOXALASE_I_1"/>
    <property type="match status" value="1"/>
</dbReference>
<protein>
    <recommendedName>
        <fullName evidence="3 7">Lactoylglutathione lyase</fullName>
        <ecNumber evidence="3 7">4.4.1.5</ecNumber>
    </recommendedName>
    <alternativeName>
        <fullName evidence="7">Glyoxalase I</fullName>
    </alternativeName>
</protein>
<dbReference type="Proteomes" id="UP001062443">
    <property type="component" value="Unassembled WGS sequence"/>
</dbReference>
<dbReference type="EC" id="4.4.1.5" evidence="3 7"/>
<feature type="domain" description="VOC" evidence="8">
    <location>
        <begin position="3"/>
        <end position="128"/>
    </location>
</feature>
<dbReference type="RefSeq" id="WP_068172501.1">
    <property type="nucleotide sequence ID" value="NZ_BAQB01000001.1"/>
</dbReference>